<comment type="similarity">
    <text evidence="1">Belongs to the protein kinase superfamily. AGC Ser/Thr protein kinase family.</text>
</comment>
<keyword evidence="4" id="KW-0808">Transferase</keyword>
<dbReference type="OrthoDB" id="432483at2759"/>
<evidence type="ECO:0000256" key="4">
    <source>
        <dbReference type="ARBA" id="ARBA00022679"/>
    </source>
</evidence>
<proteinExistence type="inferred from homology"/>
<dbReference type="InterPro" id="IPR008271">
    <property type="entry name" value="Ser/Thr_kinase_AS"/>
</dbReference>
<dbReference type="EC" id="2.7.11.1" evidence="2"/>
<evidence type="ECO:0000313" key="12">
    <source>
        <dbReference type="EMBL" id="KAF9779473.1"/>
    </source>
</evidence>
<gene>
    <name evidence="12" type="ORF">BJ322DRAFT_354595</name>
</gene>
<feature type="region of interest" description="Disordered" evidence="10">
    <location>
        <begin position="209"/>
        <end position="266"/>
    </location>
</feature>
<feature type="region of interest" description="Disordered" evidence="10">
    <location>
        <begin position="1"/>
        <end position="167"/>
    </location>
</feature>
<evidence type="ECO:0000313" key="13">
    <source>
        <dbReference type="Proteomes" id="UP000736335"/>
    </source>
</evidence>
<evidence type="ECO:0000256" key="2">
    <source>
        <dbReference type="ARBA" id="ARBA00012513"/>
    </source>
</evidence>
<dbReference type="PROSITE" id="PS00108">
    <property type="entry name" value="PROTEIN_KINASE_ST"/>
    <property type="match status" value="1"/>
</dbReference>
<protein>
    <recommendedName>
        <fullName evidence="2">non-specific serine/threonine protein kinase</fullName>
        <ecNumber evidence="2">2.7.11.1</ecNumber>
    </recommendedName>
</protein>
<keyword evidence="6" id="KW-0418">Kinase</keyword>
<feature type="region of interest" description="Disordered" evidence="10">
    <location>
        <begin position="658"/>
        <end position="688"/>
    </location>
</feature>
<dbReference type="Pfam" id="PF00069">
    <property type="entry name" value="Pkinase"/>
    <property type="match status" value="1"/>
</dbReference>
<dbReference type="AlphaFoldDB" id="A0A9P6H4Q2"/>
<keyword evidence="7" id="KW-0067">ATP-binding</keyword>
<dbReference type="SMART" id="SM00220">
    <property type="entry name" value="S_TKc"/>
    <property type="match status" value="1"/>
</dbReference>
<dbReference type="GO" id="GO:0004674">
    <property type="term" value="F:protein serine/threonine kinase activity"/>
    <property type="evidence" value="ECO:0007669"/>
    <property type="project" value="UniProtKB-KW"/>
</dbReference>
<dbReference type="FunFam" id="3.30.200.20:FF:001236">
    <property type="entry name" value="AGC/RSK protein kinase"/>
    <property type="match status" value="1"/>
</dbReference>
<dbReference type="InterPro" id="IPR011009">
    <property type="entry name" value="Kinase-like_dom_sf"/>
</dbReference>
<keyword evidence="3" id="KW-0723">Serine/threonine-protein kinase</keyword>
<evidence type="ECO:0000256" key="6">
    <source>
        <dbReference type="ARBA" id="ARBA00022777"/>
    </source>
</evidence>
<dbReference type="SUPFAM" id="SSF56112">
    <property type="entry name" value="Protein kinase-like (PK-like)"/>
    <property type="match status" value="1"/>
</dbReference>
<dbReference type="Gene3D" id="1.10.510.10">
    <property type="entry name" value="Transferase(Phosphotransferase) domain 1"/>
    <property type="match status" value="1"/>
</dbReference>
<dbReference type="FunFam" id="1.10.510.10:FF:000121">
    <property type="entry name" value="Serine/threonine-protein kinase nrc-2"/>
    <property type="match status" value="1"/>
</dbReference>
<reference evidence="12" key="2">
    <citation type="submission" date="2020-11" db="EMBL/GenBank/DDBJ databases">
        <authorList>
            <consortium name="DOE Joint Genome Institute"/>
            <person name="Kuo A."/>
            <person name="Miyauchi S."/>
            <person name="Kiss E."/>
            <person name="Drula E."/>
            <person name="Kohler A."/>
            <person name="Sanchez-Garcia M."/>
            <person name="Andreopoulos B."/>
            <person name="Barry K.W."/>
            <person name="Bonito G."/>
            <person name="Buee M."/>
            <person name="Carver A."/>
            <person name="Chen C."/>
            <person name="Cichocki N."/>
            <person name="Clum A."/>
            <person name="Culley D."/>
            <person name="Crous P.W."/>
            <person name="Fauchery L."/>
            <person name="Girlanda M."/>
            <person name="Hayes R."/>
            <person name="Keri Z."/>
            <person name="Labutti K."/>
            <person name="Lipzen A."/>
            <person name="Lombard V."/>
            <person name="Magnuson J."/>
            <person name="Maillard F."/>
            <person name="Morin E."/>
            <person name="Murat C."/>
            <person name="Nolan M."/>
            <person name="Ohm R."/>
            <person name="Pangilinan J."/>
            <person name="Pereira M."/>
            <person name="Perotto S."/>
            <person name="Peter M."/>
            <person name="Riley R."/>
            <person name="Sitrit Y."/>
            <person name="Stielow B."/>
            <person name="Szollosi G."/>
            <person name="Zifcakova L."/>
            <person name="Stursova M."/>
            <person name="Spatafora J.W."/>
            <person name="Tedersoo L."/>
            <person name="Vaario L.-M."/>
            <person name="Yamada A."/>
            <person name="Yan M."/>
            <person name="Wang P."/>
            <person name="Xu J."/>
            <person name="Bruns T."/>
            <person name="Baldrian P."/>
            <person name="Vilgalys R."/>
            <person name="Henrissat B."/>
            <person name="Grigoriev I.V."/>
            <person name="Hibbett D."/>
            <person name="Nagy L.G."/>
            <person name="Martin F.M."/>
        </authorList>
    </citation>
    <scope>NUCLEOTIDE SEQUENCE</scope>
    <source>
        <strain evidence="12">UH-Tt-Lm1</strain>
    </source>
</reference>
<dbReference type="CDD" id="cd05574">
    <property type="entry name" value="STKc_phototropin_like"/>
    <property type="match status" value="1"/>
</dbReference>
<feature type="domain" description="Protein kinase" evidence="11">
    <location>
        <begin position="314"/>
        <end position="599"/>
    </location>
</feature>
<feature type="compositionally biased region" description="Polar residues" evidence="10">
    <location>
        <begin position="101"/>
        <end position="114"/>
    </location>
</feature>
<feature type="compositionally biased region" description="Polar residues" evidence="10">
    <location>
        <begin position="31"/>
        <end position="42"/>
    </location>
</feature>
<keyword evidence="13" id="KW-1185">Reference proteome</keyword>
<evidence type="ECO:0000259" key="11">
    <source>
        <dbReference type="PROSITE" id="PS50011"/>
    </source>
</evidence>
<dbReference type="PROSITE" id="PS50011">
    <property type="entry name" value="PROTEIN_KINASE_DOM"/>
    <property type="match status" value="1"/>
</dbReference>
<dbReference type="GO" id="GO:0005524">
    <property type="term" value="F:ATP binding"/>
    <property type="evidence" value="ECO:0007669"/>
    <property type="project" value="UniProtKB-KW"/>
</dbReference>
<evidence type="ECO:0000256" key="8">
    <source>
        <dbReference type="ARBA" id="ARBA00047899"/>
    </source>
</evidence>
<sequence length="709" mass="77107">MPSTMAPDDVGSNQPSTPSTPSWKSILRLASPSSKRSNTRTSMLLVDTNIRNQLPVLTPSSVTSTEPRFSSNSTSSTTQSSGSISNPTSLSSRPLPSSGSVTPAYSSSQLWSPDTQPPPPLSAKSSKSRLKTKPDKQRGLLGRDRSSNHLHPADAIQPIPIEQTRSANLPFQKSASRFIRRVASAPNTKGLFALGSRSTSAITVTKNGLLSPGIPPVPGNQVASDHGHNSLDTSSSGSSNHHTPGQNGSTSVTRPKPTRANSAGAGVVLTSAKSKGRMAGTNLGHDAPGRVAFRRTYSSHSIKVRSVEVNASSFQKIKMLGRGDVGKVYLVREKKTGKLYAMKVLSKAEMIERKKIKRALTEQEILATANHPFIVTLYHSFQSEQYLYFCMEYCMGGEFFRALQSRPGKCLPEEAARFYAAEVTAALEYLHLMGFIYRDLKPENILLHHSGHIMLSDFDLAKQSNEPGGRPATIHQSEPNGIPLIDTRSCTADFRTNSFVGTEEYIAPEVINTHGHTSAVDWWTLGILIYEMIYATTPFKGGTRDDTFANIMKIPVHFKDSHKTSPACKDVIVRLLDKNELTRLGSKSGASEVKQHKWFSKINWGLLRNTQPPIVPASTNGVDEVNFRQMESGSMHHDPHPSKKATGGVDKNMTLKAVAGKPGGRNKSNITGDDEMETAPNTPSSVIPDKEDLFGAFANVTLHYDGETY</sequence>
<comment type="catalytic activity">
    <reaction evidence="9">
        <text>L-seryl-[protein] + ATP = O-phospho-L-seryl-[protein] + ADP + H(+)</text>
        <dbReference type="Rhea" id="RHEA:17989"/>
        <dbReference type="Rhea" id="RHEA-COMP:9863"/>
        <dbReference type="Rhea" id="RHEA-COMP:11604"/>
        <dbReference type="ChEBI" id="CHEBI:15378"/>
        <dbReference type="ChEBI" id="CHEBI:29999"/>
        <dbReference type="ChEBI" id="CHEBI:30616"/>
        <dbReference type="ChEBI" id="CHEBI:83421"/>
        <dbReference type="ChEBI" id="CHEBI:456216"/>
        <dbReference type="EC" id="2.7.11.1"/>
    </reaction>
</comment>
<name>A0A9P6H4Q2_9AGAM</name>
<feature type="compositionally biased region" description="Polar residues" evidence="10">
    <location>
        <begin position="11"/>
        <end position="23"/>
    </location>
</feature>
<accession>A0A9P6H4Q2</accession>
<comment type="catalytic activity">
    <reaction evidence="8">
        <text>L-threonyl-[protein] + ATP = O-phospho-L-threonyl-[protein] + ADP + H(+)</text>
        <dbReference type="Rhea" id="RHEA:46608"/>
        <dbReference type="Rhea" id="RHEA-COMP:11060"/>
        <dbReference type="Rhea" id="RHEA-COMP:11605"/>
        <dbReference type="ChEBI" id="CHEBI:15378"/>
        <dbReference type="ChEBI" id="CHEBI:30013"/>
        <dbReference type="ChEBI" id="CHEBI:30616"/>
        <dbReference type="ChEBI" id="CHEBI:61977"/>
        <dbReference type="ChEBI" id="CHEBI:456216"/>
        <dbReference type="EC" id="2.7.11.1"/>
    </reaction>
</comment>
<evidence type="ECO:0000256" key="9">
    <source>
        <dbReference type="ARBA" id="ARBA00048679"/>
    </source>
</evidence>
<organism evidence="12 13">
    <name type="scientific">Thelephora terrestris</name>
    <dbReference type="NCBI Taxonomy" id="56493"/>
    <lineage>
        <taxon>Eukaryota</taxon>
        <taxon>Fungi</taxon>
        <taxon>Dikarya</taxon>
        <taxon>Basidiomycota</taxon>
        <taxon>Agaricomycotina</taxon>
        <taxon>Agaricomycetes</taxon>
        <taxon>Thelephorales</taxon>
        <taxon>Thelephoraceae</taxon>
        <taxon>Thelephora</taxon>
    </lineage>
</organism>
<comment type="caution">
    <text evidence="12">The sequence shown here is derived from an EMBL/GenBank/DDBJ whole genome shotgun (WGS) entry which is preliminary data.</text>
</comment>
<dbReference type="PANTHER" id="PTHR45637">
    <property type="entry name" value="FLIPPASE KINASE 1-RELATED"/>
    <property type="match status" value="1"/>
</dbReference>
<feature type="compositionally biased region" description="Basic and acidic residues" evidence="10">
    <location>
        <begin position="132"/>
        <end position="147"/>
    </location>
</feature>
<keyword evidence="5" id="KW-0547">Nucleotide-binding</keyword>
<evidence type="ECO:0000256" key="7">
    <source>
        <dbReference type="ARBA" id="ARBA00022840"/>
    </source>
</evidence>
<evidence type="ECO:0000256" key="10">
    <source>
        <dbReference type="SAM" id="MobiDB-lite"/>
    </source>
</evidence>
<dbReference type="Proteomes" id="UP000736335">
    <property type="component" value="Unassembled WGS sequence"/>
</dbReference>
<evidence type="ECO:0000256" key="3">
    <source>
        <dbReference type="ARBA" id="ARBA00022527"/>
    </source>
</evidence>
<evidence type="ECO:0000256" key="5">
    <source>
        <dbReference type="ARBA" id="ARBA00022741"/>
    </source>
</evidence>
<feature type="compositionally biased region" description="Low complexity" evidence="10">
    <location>
        <begin position="230"/>
        <end position="243"/>
    </location>
</feature>
<dbReference type="Gene3D" id="3.30.200.20">
    <property type="entry name" value="Phosphorylase Kinase, domain 1"/>
    <property type="match status" value="1"/>
</dbReference>
<reference evidence="12" key="1">
    <citation type="journal article" date="2020" name="Nat. Commun.">
        <title>Large-scale genome sequencing of mycorrhizal fungi provides insights into the early evolution of symbiotic traits.</title>
        <authorList>
            <person name="Miyauchi S."/>
            <person name="Kiss E."/>
            <person name="Kuo A."/>
            <person name="Drula E."/>
            <person name="Kohler A."/>
            <person name="Sanchez-Garcia M."/>
            <person name="Morin E."/>
            <person name="Andreopoulos B."/>
            <person name="Barry K.W."/>
            <person name="Bonito G."/>
            <person name="Buee M."/>
            <person name="Carver A."/>
            <person name="Chen C."/>
            <person name="Cichocki N."/>
            <person name="Clum A."/>
            <person name="Culley D."/>
            <person name="Crous P.W."/>
            <person name="Fauchery L."/>
            <person name="Girlanda M."/>
            <person name="Hayes R.D."/>
            <person name="Keri Z."/>
            <person name="LaButti K."/>
            <person name="Lipzen A."/>
            <person name="Lombard V."/>
            <person name="Magnuson J."/>
            <person name="Maillard F."/>
            <person name="Murat C."/>
            <person name="Nolan M."/>
            <person name="Ohm R.A."/>
            <person name="Pangilinan J."/>
            <person name="Pereira M.F."/>
            <person name="Perotto S."/>
            <person name="Peter M."/>
            <person name="Pfister S."/>
            <person name="Riley R."/>
            <person name="Sitrit Y."/>
            <person name="Stielow J.B."/>
            <person name="Szollosi G."/>
            <person name="Zifcakova L."/>
            <person name="Stursova M."/>
            <person name="Spatafora J.W."/>
            <person name="Tedersoo L."/>
            <person name="Vaario L.M."/>
            <person name="Yamada A."/>
            <person name="Yan M."/>
            <person name="Wang P."/>
            <person name="Xu J."/>
            <person name="Bruns T."/>
            <person name="Baldrian P."/>
            <person name="Vilgalys R."/>
            <person name="Dunand C."/>
            <person name="Henrissat B."/>
            <person name="Grigoriev I.V."/>
            <person name="Hibbett D."/>
            <person name="Nagy L.G."/>
            <person name="Martin F.M."/>
        </authorList>
    </citation>
    <scope>NUCLEOTIDE SEQUENCE</scope>
    <source>
        <strain evidence="12">UH-Tt-Lm1</strain>
    </source>
</reference>
<feature type="compositionally biased region" description="Polar residues" evidence="10">
    <location>
        <begin position="244"/>
        <end position="253"/>
    </location>
</feature>
<dbReference type="EMBL" id="WIUZ02000019">
    <property type="protein sequence ID" value="KAF9779473.1"/>
    <property type="molecule type" value="Genomic_DNA"/>
</dbReference>
<dbReference type="InterPro" id="IPR000719">
    <property type="entry name" value="Prot_kinase_dom"/>
</dbReference>
<feature type="compositionally biased region" description="Low complexity" evidence="10">
    <location>
        <begin position="64"/>
        <end position="100"/>
    </location>
</feature>
<evidence type="ECO:0000256" key="1">
    <source>
        <dbReference type="ARBA" id="ARBA00009903"/>
    </source>
</evidence>